<dbReference type="KEGG" id="bbev:BBEV_1082"/>
<dbReference type="PANTHER" id="PTHR41259:SF1">
    <property type="entry name" value="DOUBLE-STRAND BREAK REPAIR RAD50 ATPASE, PUTATIVE-RELATED"/>
    <property type="match status" value="1"/>
</dbReference>
<name>A0A1D7QTW0_9BACI</name>
<sequence length="1001" mass="116943">MRISRIHIYGYGKWVDFDLTFQDDVPVTLTGNNEAGKSTILSFIYAVLFGFPGGGDDRKPRKSKQYGGFLEFTNEEEKVWRIERIASRRKTGDVTITAPDGLKEGKEGVARFLGGLDEKSFKGVFLIDLEGISQLSSLKPEDMNEFLYDAGFERGKILTEIERELTKEQEELFKAQGQKPYMNQLLSELDYLDKKIQETEKQLGSLSSMKKELETTSLRQEELESEFSATETERRRMTLANSFEGVIREWYTLENAKEQEDQSILDHFPQEGIDRLEKLQEEMVTLRAKISGRRSESKTLSEKIDSMSNTIPGDEELSHIREVEKNASLFTHKKSELERLDARDREKQARQEVLEEKWSSIPREVFQEAVADGYQLHQFEQLKMRLQEIKLLEKEKEQQLKTVSERIRQAELRRTEWQEKQLPDEEKASIQRDMQHYEAYQEQQKQNERIKRDLSRLEEQKEELDARMHGQTARLRLVGIIGILLFAGLLFVSEWIVAGVMLILSGAWSVSIVVDLRHMKQKKKSMRSEAEELEQYQVETSPHYMNLEELSKTMKADDEIRMKISALDEELDRHIREKETIGNDLQDVRERRDEWGQDRDEWLASCGFPETGDILVYDYFLEDFREWKSIATDRQTIKTERDEIVRWITSYDDQVTEAVKQISRWRDVPSMEHSSLERKLPWLFDAMMRITKEQEALGALRSELSAIKREQDVTQAQLDDLQSQADTLLEQAGAEDEESFRRMGVQVRKWTEMREKSHELNRQLAGGIPDSLERRLIVKRVMEDPRPVSDRLEQLETDFEAIKHRRDQAIEERTSLQQAITAMEQDGTMEEYIFKRDQRLLQLEETRKRYLVSKTALYYIHKIRETYEQERQPEVIARAKAYFSTLTNGRYTGFFIPAEGSSFIVVSQDGQRFTPAELSRGTQELLYLALRFSLALDESFAHTFPLIIDEALVNLDAARRIRVLKLLKELSGSRQILIMTCHEWLETELGSELGGNVKKLS</sequence>
<evidence type="ECO:0000313" key="5">
    <source>
        <dbReference type="Proteomes" id="UP000094463"/>
    </source>
</evidence>
<feature type="coiled-coil region" evidence="1">
    <location>
        <begin position="158"/>
        <end position="226"/>
    </location>
</feature>
<keyword evidence="2" id="KW-0812">Transmembrane</keyword>
<dbReference type="Gene3D" id="3.40.50.300">
    <property type="entry name" value="P-loop containing nucleotide triphosphate hydrolases"/>
    <property type="match status" value="2"/>
</dbReference>
<evidence type="ECO:0000256" key="2">
    <source>
        <dbReference type="SAM" id="Phobius"/>
    </source>
</evidence>
<dbReference type="InterPro" id="IPR038734">
    <property type="entry name" value="YhaN_AAA"/>
</dbReference>
<dbReference type="AlphaFoldDB" id="A0A1D7QTW0"/>
<dbReference type="PATRIC" id="fig|632773.3.peg.1149"/>
<keyword evidence="1" id="KW-0175">Coiled coil</keyword>
<evidence type="ECO:0000313" key="4">
    <source>
        <dbReference type="EMBL" id="AOM82451.1"/>
    </source>
</evidence>
<feature type="coiled-coil region" evidence="1">
    <location>
        <begin position="792"/>
        <end position="826"/>
    </location>
</feature>
<accession>A0A1D7QTW0</accession>
<dbReference type="Proteomes" id="UP000094463">
    <property type="component" value="Chromosome"/>
</dbReference>
<feature type="domain" description="YhaN AAA" evidence="3">
    <location>
        <begin position="1"/>
        <end position="199"/>
    </location>
</feature>
<dbReference type="STRING" id="632773.BBEV_1082"/>
<keyword evidence="5" id="KW-1185">Reference proteome</keyword>
<proteinExistence type="predicted"/>
<gene>
    <name evidence="4" type="ORF">BBEV_1082</name>
</gene>
<organism evidence="4 5">
    <name type="scientific">Salisediminibacterium beveridgei</name>
    <dbReference type="NCBI Taxonomy" id="632773"/>
    <lineage>
        <taxon>Bacteria</taxon>
        <taxon>Bacillati</taxon>
        <taxon>Bacillota</taxon>
        <taxon>Bacilli</taxon>
        <taxon>Bacillales</taxon>
        <taxon>Bacillaceae</taxon>
        <taxon>Salisediminibacterium</taxon>
    </lineage>
</organism>
<protein>
    <submittedName>
        <fullName evidence="4">DNA double-strand break repair Rad50 ATPase</fullName>
    </submittedName>
</protein>
<dbReference type="RefSeq" id="WP_069364540.1">
    <property type="nucleotide sequence ID" value="NZ_CP012502.1"/>
</dbReference>
<evidence type="ECO:0000256" key="1">
    <source>
        <dbReference type="SAM" id="Coils"/>
    </source>
</evidence>
<feature type="coiled-coil region" evidence="1">
    <location>
        <begin position="337"/>
        <end position="474"/>
    </location>
</feature>
<dbReference type="CDD" id="cd00267">
    <property type="entry name" value="ABC_ATPase"/>
    <property type="match status" value="1"/>
</dbReference>
<dbReference type="SUPFAM" id="SSF52540">
    <property type="entry name" value="P-loop containing nucleoside triphosphate hydrolases"/>
    <property type="match status" value="1"/>
</dbReference>
<keyword evidence="2" id="KW-1133">Transmembrane helix</keyword>
<keyword evidence="2" id="KW-0472">Membrane</keyword>
<dbReference type="EMBL" id="CP012502">
    <property type="protein sequence ID" value="AOM82451.1"/>
    <property type="molecule type" value="Genomic_DNA"/>
</dbReference>
<feature type="transmembrane region" description="Helical" evidence="2">
    <location>
        <begin position="475"/>
        <end position="492"/>
    </location>
</feature>
<reference evidence="4 5" key="1">
    <citation type="submission" date="2015-08" db="EMBL/GenBank/DDBJ databases">
        <title>The complete genome sequence of Bacillus beveridgei MLTeJB.</title>
        <authorList>
            <person name="Hanson T.E."/>
            <person name="Mesa C."/>
            <person name="Basesman S.M."/>
            <person name="Oremland R.S."/>
        </authorList>
    </citation>
    <scope>NUCLEOTIDE SEQUENCE [LARGE SCALE GENOMIC DNA]</scope>
    <source>
        <strain evidence="4 5">MLTeJB</strain>
    </source>
</reference>
<feature type="coiled-coil region" evidence="1">
    <location>
        <begin position="690"/>
        <end position="738"/>
    </location>
</feature>
<dbReference type="PANTHER" id="PTHR41259">
    <property type="entry name" value="DOUBLE-STRAND BREAK REPAIR RAD50 ATPASE, PUTATIVE-RELATED"/>
    <property type="match status" value="1"/>
</dbReference>
<evidence type="ECO:0000259" key="3">
    <source>
        <dbReference type="Pfam" id="PF13514"/>
    </source>
</evidence>
<dbReference type="InterPro" id="IPR027417">
    <property type="entry name" value="P-loop_NTPase"/>
</dbReference>
<dbReference type="Pfam" id="PF13514">
    <property type="entry name" value="AAA_27"/>
    <property type="match status" value="1"/>
</dbReference>